<evidence type="ECO:0000313" key="1">
    <source>
        <dbReference type="EMBL" id="GER92538.1"/>
    </source>
</evidence>
<sequence length="160" mass="19165">MKTLDDKLYEIDFGYNINAIHEWAVSILFSDEKEELILKSINYEYRVSGGKGGHLFYKRLSWNRWILIANWCLYGAYMVVRYRKPVWLRPMYEMLFRSMNFSSICFHNNVIELHMPDGCILRIRRLRLSPPNSPDIVLKERFNFSKEKIATLKAKLQSYK</sequence>
<comment type="caution">
    <text evidence="1">The sequence shown here is derived from an EMBL/GenBank/DDBJ whole genome shotgun (WGS) entry which is preliminary data.</text>
</comment>
<dbReference type="AlphaFoldDB" id="A0A5J4KS69"/>
<protein>
    <submittedName>
        <fullName evidence="1">Uncharacterized protein</fullName>
    </submittedName>
</protein>
<organism evidence="1">
    <name type="scientific">hot springs metagenome</name>
    <dbReference type="NCBI Taxonomy" id="433727"/>
    <lineage>
        <taxon>unclassified sequences</taxon>
        <taxon>metagenomes</taxon>
        <taxon>ecological metagenomes</taxon>
    </lineage>
</organism>
<proteinExistence type="predicted"/>
<gene>
    <name evidence="1" type="ORF">A45J_0254</name>
</gene>
<name>A0A5J4KS69_9ZZZZ</name>
<accession>A0A5J4KS69</accession>
<reference evidence="1" key="1">
    <citation type="submission" date="2019-10" db="EMBL/GenBank/DDBJ databases">
        <title>Metagenomic sequencing of thiosulfate-disproportionating enrichment culture.</title>
        <authorList>
            <person name="Umezawa K."/>
            <person name="Kojima H."/>
            <person name="Fukui M."/>
        </authorList>
    </citation>
    <scope>NUCLEOTIDE SEQUENCE</scope>
    <source>
        <strain evidence="1">45J</strain>
    </source>
</reference>
<dbReference type="EMBL" id="BLAB01000001">
    <property type="protein sequence ID" value="GER92538.1"/>
    <property type="molecule type" value="Genomic_DNA"/>
</dbReference>